<comment type="caution">
    <text evidence="2">The sequence shown here is derived from an EMBL/GenBank/DDBJ whole genome shotgun (WGS) entry which is preliminary data.</text>
</comment>
<gene>
    <name evidence="2" type="ORF">Pmani_029170</name>
</gene>
<accession>A0AAE1P0R9</accession>
<dbReference type="EMBL" id="JAWZYT010003422">
    <property type="protein sequence ID" value="KAK4298495.1"/>
    <property type="molecule type" value="Genomic_DNA"/>
</dbReference>
<dbReference type="AlphaFoldDB" id="A0AAE1P0R9"/>
<organism evidence="2 3">
    <name type="scientific">Petrolisthes manimaculis</name>
    <dbReference type="NCBI Taxonomy" id="1843537"/>
    <lineage>
        <taxon>Eukaryota</taxon>
        <taxon>Metazoa</taxon>
        <taxon>Ecdysozoa</taxon>
        <taxon>Arthropoda</taxon>
        <taxon>Crustacea</taxon>
        <taxon>Multicrustacea</taxon>
        <taxon>Malacostraca</taxon>
        <taxon>Eumalacostraca</taxon>
        <taxon>Eucarida</taxon>
        <taxon>Decapoda</taxon>
        <taxon>Pleocyemata</taxon>
        <taxon>Anomura</taxon>
        <taxon>Galatheoidea</taxon>
        <taxon>Porcellanidae</taxon>
        <taxon>Petrolisthes</taxon>
    </lineage>
</organism>
<name>A0AAE1P0R9_9EUCA</name>
<sequence>MSHLSAVFPLNGIPSRLPDTTSCSSSTTPPSTPTHTHPTLSPILLYKLSRNSSLKVDSGGGGFVLVIEMRPVECGWQVNQPTSRGNSSYESSCPPPPILPEEEWEVLEYITPFTHGS</sequence>
<protein>
    <submittedName>
        <fullName evidence="2">Uncharacterized protein</fullName>
    </submittedName>
</protein>
<evidence type="ECO:0000313" key="3">
    <source>
        <dbReference type="Proteomes" id="UP001292094"/>
    </source>
</evidence>
<evidence type="ECO:0000256" key="1">
    <source>
        <dbReference type="SAM" id="MobiDB-lite"/>
    </source>
</evidence>
<dbReference type="Proteomes" id="UP001292094">
    <property type="component" value="Unassembled WGS sequence"/>
</dbReference>
<feature type="region of interest" description="Disordered" evidence="1">
    <location>
        <begin position="17"/>
        <end position="39"/>
    </location>
</feature>
<evidence type="ECO:0000313" key="2">
    <source>
        <dbReference type="EMBL" id="KAK4298495.1"/>
    </source>
</evidence>
<proteinExistence type="predicted"/>
<reference evidence="2" key="1">
    <citation type="submission" date="2023-11" db="EMBL/GenBank/DDBJ databases">
        <title>Genome assemblies of two species of porcelain crab, Petrolisthes cinctipes and Petrolisthes manimaculis (Anomura: Porcellanidae).</title>
        <authorList>
            <person name="Angst P."/>
        </authorList>
    </citation>
    <scope>NUCLEOTIDE SEQUENCE</scope>
    <source>
        <strain evidence="2">PB745_02</strain>
        <tissue evidence="2">Gill</tissue>
    </source>
</reference>
<keyword evidence="3" id="KW-1185">Reference proteome</keyword>